<accession>A0A7Y0DTS7</accession>
<name>A0A7Y0DTS7_9GAMM</name>
<organism evidence="1 2">
    <name type="scientific">Pseudoalteromonas arctica</name>
    <dbReference type="NCBI Taxonomy" id="394751"/>
    <lineage>
        <taxon>Bacteria</taxon>
        <taxon>Pseudomonadati</taxon>
        <taxon>Pseudomonadota</taxon>
        <taxon>Gammaproteobacteria</taxon>
        <taxon>Alteromonadales</taxon>
        <taxon>Pseudoalteromonadaceae</taxon>
        <taxon>Pseudoalteromonas</taxon>
    </lineage>
</organism>
<dbReference type="Proteomes" id="UP000570493">
    <property type="component" value="Unassembled WGS sequence"/>
</dbReference>
<proteinExistence type="predicted"/>
<dbReference type="PROSITE" id="PS51257">
    <property type="entry name" value="PROKAR_LIPOPROTEIN"/>
    <property type="match status" value="1"/>
</dbReference>
<keyword evidence="2" id="KW-1185">Reference proteome</keyword>
<evidence type="ECO:0000313" key="2">
    <source>
        <dbReference type="Proteomes" id="UP000570493"/>
    </source>
</evidence>
<evidence type="ECO:0000313" key="1">
    <source>
        <dbReference type="EMBL" id="NMM41328.1"/>
    </source>
</evidence>
<dbReference type="Pfam" id="PF06291">
    <property type="entry name" value="Lambda_Bor"/>
    <property type="match status" value="1"/>
</dbReference>
<sequence length="104" mass="11465">MRIFLISLLFIVLGGCSAVTIQPQKMAKLSSKPTYQDSRPFFMWGLVGEQRVDVKKLCGDQTVLQMQSQQTFTDGALGLVTLGIYAPHTIKVWCQEQGSEGVGI</sequence>
<comment type="caution">
    <text evidence="1">The sequence shown here is derived from an EMBL/GenBank/DDBJ whole genome shotgun (WGS) entry which is preliminary data.</text>
</comment>
<dbReference type="AlphaFoldDB" id="A0A7Y0DTS7"/>
<gene>
    <name evidence="1" type="ORF">HHO47_10960</name>
</gene>
<dbReference type="InterPro" id="IPR010438">
    <property type="entry name" value="Lambda_Bor"/>
</dbReference>
<dbReference type="RefSeq" id="WP_169020340.1">
    <property type="nucleotide sequence ID" value="NZ_JABBMT010000015.1"/>
</dbReference>
<protein>
    <submittedName>
        <fullName evidence="1">Bor family protein</fullName>
    </submittedName>
</protein>
<dbReference type="EMBL" id="JABBMT010000015">
    <property type="protein sequence ID" value="NMM41328.1"/>
    <property type="molecule type" value="Genomic_DNA"/>
</dbReference>
<reference evidence="1" key="1">
    <citation type="submission" date="2020-04" db="EMBL/GenBank/DDBJ databases">
        <title>Genome Sequencing for Pseudoaltermonas arctica.</title>
        <authorList>
            <person name="Elkins N.S."/>
        </authorList>
    </citation>
    <scope>NUCLEOTIDE SEQUENCE [LARGE SCALE GENOMIC DNA]</scope>
    <source>
        <strain evidence="1">NEC-BIFX-2020_0012</strain>
    </source>
</reference>